<dbReference type="EMBL" id="KV947914">
    <property type="protein sequence ID" value="PIO26258.1"/>
    <property type="molecule type" value="Genomic_DNA"/>
</dbReference>
<reference evidence="2" key="1">
    <citation type="journal article" date="2017" name="Nat. Commun.">
        <title>The North American bullfrog draft genome provides insight into hormonal regulation of long noncoding RNA.</title>
        <authorList>
            <person name="Hammond S.A."/>
            <person name="Warren R.L."/>
            <person name="Vandervalk B.P."/>
            <person name="Kucuk E."/>
            <person name="Khan H."/>
            <person name="Gibb E.A."/>
            <person name="Pandoh P."/>
            <person name="Kirk H."/>
            <person name="Zhao Y."/>
            <person name="Jones M."/>
            <person name="Mungall A.J."/>
            <person name="Coope R."/>
            <person name="Pleasance S."/>
            <person name="Moore R.A."/>
            <person name="Holt R.A."/>
            <person name="Round J.M."/>
            <person name="Ohora S."/>
            <person name="Walle B.V."/>
            <person name="Veldhoen N."/>
            <person name="Helbing C.C."/>
            <person name="Birol I."/>
        </authorList>
    </citation>
    <scope>NUCLEOTIDE SEQUENCE [LARGE SCALE GENOMIC DNA]</scope>
</reference>
<dbReference type="InterPro" id="IPR047252">
    <property type="entry name" value="TP53BP1-like"/>
</dbReference>
<dbReference type="AlphaFoldDB" id="A0A2G9RED5"/>
<dbReference type="Pfam" id="PF18428">
    <property type="entry name" value="BRCT_3"/>
    <property type="match status" value="1"/>
</dbReference>
<proteinExistence type="predicted"/>
<evidence type="ECO:0000313" key="2">
    <source>
        <dbReference type="Proteomes" id="UP000228934"/>
    </source>
</evidence>
<keyword evidence="2" id="KW-1185">Reference proteome</keyword>
<evidence type="ECO:0000313" key="1">
    <source>
        <dbReference type="EMBL" id="PIO26258.1"/>
    </source>
</evidence>
<dbReference type="OrthoDB" id="129353at2759"/>
<dbReference type="InterPro" id="IPR047250">
    <property type="entry name" value="BRCT_p53bp1-like_rpt2"/>
</dbReference>
<organism evidence="1 2">
    <name type="scientific">Aquarana catesbeiana</name>
    <name type="common">American bullfrog</name>
    <name type="synonym">Rana catesbeiana</name>
    <dbReference type="NCBI Taxonomy" id="8400"/>
    <lineage>
        <taxon>Eukaryota</taxon>
        <taxon>Metazoa</taxon>
        <taxon>Chordata</taxon>
        <taxon>Craniata</taxon>
        <taxon>Vertebrata</taxon>
        <taxon>Euteleostomi</taxon>
        <taxon>Amphibia</taxon>
        <taxon>Batrachia</taxon>
        <taxon>Anura</taxon>
        <taxon>Neobatrachia</taxon>
        <taxon>Ranoidea</taxon>
        <taxon>Ranidae</taxon>
        <taxon>Aquarana</taxon>
    </lineage>
</organism>
<dbReference type="GO" id="GO:0042393">
    <property type="term" value="F:histone binding"/>
    <property type="evidence" value="ECO:0007669"/>
    <property type="project" value="TreeGrafter"/>
</dbReference>
<protein>
    <recommendedName>
        <fullName evidence="3">BRCT domain-containing protein</fullName>
    </recommendedName>
</protein>
<dbReference type="InterPro" id="IPR036420">
    <property type="entry name" value="BRCT_dom_sf"/>
</dbReference>
<dbReference type="FunFam" id="3.40.50.10190:FF:000005">
    <property type="entry name" value="Tumor suppressor p53-binding protein 1"/>
    <property type="match status" value="1"/>
</dbReference>
<dbReference type="SUPFAM" id="SSF52113">
    <property type="entry name" value="BRCT domain"/>
    <property type="match status" value="1"/>
</dbReference>
<name>A0A2G9RED5_AQUCT</name>
<dbReference type="GO" id="GO:0000077">
    <property type="term" value="P:DNA damage checkpoint signaling"/>
    <property type="evidence" value="ECO:0007669"/>
    <property type="project" value="TreeGrafter"/>
</dbReference>
<dbReference type="PANTHER" id="PTHR15321:SF3">
    <property type="entry name" value="TP53-BINDING PROTEIN 1"/>
    <property type="match status" value="1"/>
</dbReference>
<dbReference type="PANTHER" id="PTHR15321">
    <property type="entry name" value="TUMOR SUPPRESSOR P53-BINDING PROTEIN 1"/>
    <property type="match status" value="1"/>
</dbReference>
<dbReference type="GO" id="GO:0045944">
    <property type="term" value="P:positive regulation of transcription by RNA polymerase II"/>
    <property type="evidence" value="ECO:0007669"/>
    <property type="project" value="TreeGrafter"/>
</dbReference>
<accession>A0A2G9RED5</accession>
<dbReference type="Proteomes" id="UP000228934">
    <property type="component" value="Unassembled WGS sequence"/>
</dbReference>
<evidence type="ECO:0008006" key="3">
    <source>
        <dbReference type="Google" id="ProtNLM"/>
    </source>
</evidence>
<dbReference type="CDD" id="cd17724">
    <property type="entry name" value="BRCT_p53bp1_rpt2"/>
    <property type="match status" value="1"/>
</dbReference>
<sequence>MWTEVLMVGGAASTKQHSSADTNKDIALGVYDVVITDRSCPESILICAQALNLPVVSSEWAIQCLINGVQVGYNKHPKYKHDYVVS</sequence>
<gene>
    <name evidence="1" type="ORF">AB205_0038620</name>
</gene>
<dbReference type="Gene3D" id="3.40.50.10190">
    <property type="entry name" value="BRCT domain"/>
    <property type="match status" value="1"/>
</dbReference>
<dbReference type="GO" id="GO:0005634">
    <property type="term" value="C:nucleus"/>
    <property type="evidence" value="ECO:0007669"/>
    <property type="project" value="TreeGrafter"/>
</dbReference>